<reference evidence="2" key="1">
    <citation type="submission" date="2025-08" db="UniProtKB">
        <authorList>
            <consortium name="Ensembl"/>
        </authorList>
    </citation>
    <scope>IDENTIFICATION</scope>
</reference>
<feature type="compositionally biased region" description="Pro residues" evidence="1">
    <location>
        <begin position="156"/>
        <end position="165"/>
    </location>
</feature>
<proteinExistence type="predicted"/>
<dbReference type="Ensembl" id="ENSSSCT00015065501.1">
    <property type="protein sequence ID" value="ENSSSCP00015026222.1"/>
    <property type="gene ID" value="ENSSSCG00015049245.1"/>
</dbReference>
<name>A0A8D0NZ78_PIG</name>
<feature type="region of interest" description="Disordered" evidence="1">
    <location>
        <begin position="291"/>
        <end position="349"/>
    </location>
</feature>
<accession>A0A8D0NZ78</accession>
<feature type="region of interest" description="Disordered" evidence="1">
    <location>
        <begin position="88"/>
        <end position="265"/>
    </location>
</feature>
<evidence type="ECO:0000256" key="1">
    <source>
        <dbReference type="SAM" id="MobiDB-lite"/>
    </source>
</evidence>
<protein>
    <recommendedName>
        <fullName evidence="4">Protein DDC8 homolog</fullName>
    </recommendedName>
</protein>
<evidence type="ECO:0000313" key="2">
    <source>
        <dbReference type="Ensembl" id="ENSSSCP00015026222.1"/>
    </source>
</evidence>
<evidence type="ECO:0000313" key="3">
    <source>
        <dbReference type="Proteomes" id="UP000694726"/>
    </source>
</evidence>
<feature type="compositionally biased region" description="Basic and acidic residues" evidence="1">
    <location>
        <begin position="183"/>
        <end position="208"/>
    </location>
</feature>
<dbReference type="AlphaFoldDB" id="A0A8D0NZ78"/>
<sequence length="511" mass="56446">MKRNAESAAPRSPGPDNEALLLRQKQKLLQAREEDQPLQRGQDLEQPQSQLLWRLAEELKAGWREAPDQRGRGLERLCVACLSGLGGGWAEDRAPDSEGSAPHRAAGPPRARRKHRAAVQQEKGPRKGLAPRQPWCATSRRRAGDQEWQGASRPAGPIPPPPSPPERNKGKRVLSVKTGGGRRPPDPGLSRRTDMGEIRRLEEREKEAAQGGRRQPGKAACLVQGPKHNGLDQSPKGKADDQEQLWPVGANPRRGASPPGKLSDKSRWQRELEFAFEALFNTNRKLKRHLNLHLDPKPGTNRSPSEEQGFLEMQTPRRESQREKDARDAQTDVVPAGEPTSPVALDAHLLPSRTSLEKLLSKLESQEYHRMAKGLMKNERRLWSPGAGTCTGEKTLLSCSPESGQAPPRPDVLAQGPLQPQPQEQAGRVSSMASRQGQEMQTGQRRPEQLDWLEQIQHPKPSLGAADLQTELEDETEQRPARLVHLKPDSPADGETEGDYDCSPVSPSASI</sequence>
<dbReference type="Proteomes" id="UP000694726">
    <property type="component" value="Unplaced"/>
</dbReference>
<organism evidence="2 3">
    <name type="scientific">Sus scrofa</name>
    <name type="common">Pig</name>
    <dbReference type="NCBI Taxonomy" id="9823"/>
    <lineage>
        <taxon>Eukaryota</taxon>
        <taxon>Metazoa</taxon>
        <taxon>Chordata</taxon>
        <taxon>Craniata</taxon>
        <taxon>Vertebrata</taxon>
        <taxon>Euteleostomi</taxon>
        <taxon>Mammalia</taxon>
        <taxon>Eutheria</taxon>
        <taxon>Laurasiatheria</taxon>
        <taxon>Artiodactyla</taxon>
        <taxon>Suina</taxon>
        <taxon>Suidae</taxon>
        <taxon>Sus</taxon>
    </lineage>
</organism>
<feature type="compositionally biased region" description="Polar residues" evidence="1">
    <location>
        <begin position="431"/>
        <end position="444"/>
    </location>
</feature>
<evidence type="ECO:0008006" key="4">
    <source>
        <dbReference type="Google" id="ProtNLM"/>
    </source>
</evidence>
<feature type="region of interest" description="Disordered" evidence="1">
    <location>
        <begin position="379"/>
        <end position="511"/>
    </location>
</feature>
<feature type="region of interest" description="Disordered" evidence="1">
    <location>
        <begin position="26"/>
        <end position="48"/>
    </location>
</feature>
<feature type="compositionally biased region" description="Basic and acidic residues" evidence="1">
    <location>
        <begin position="315"/>
        <end position="330"/>
    </location>
</feature>